<evidence type="ECO:0000256" key="4">
    <source>
        <dbReference type="ARBA" id="ARBA00022448"/>
    </source>
</evidence>
<name>A0A2A1K6T0_STAHA</name>
<reference evidence="21 24" key="2">
    <citation type="submission" date="2023-08" db="EMBL/GenBank/DDBJ databases">
        <title>Genomic surveillance of Staphylococcus haemolyticus neonatal outbreak in southern France.</title>
        <authorList>
            <person name="Magnan C."/>
            <person name="Morsli M."/>
            <person name="Thiery B."/>
            <person name="Salipante F."/>
            <person name="Attar J."/>
            <person name="Massimo D.M."/>
            <person name="Ory J."/>
            <person name="Pantel A."/>
            <person name="Lavigne J.-P."/>
        </authorList>
    </citation>
    <scope>NUCLEOTIDE SEQUENCE [LARGE SCALE GENOMIC DNA]</scope>
    <source>
        <strain evidence="21 24">NSH026</strain>
    </source>
</reference>
<keyword evidence="10 18" id="KW-0812">Transmembrane</keyword>
<dbReference type="PROSITE" id="PS51100">
    <property type="entry name" value="PTS_EIIB_TYPE_3"/>
    <property type="match status" value="1"/>
</dbReference>
<evidence type="ECO:0000256" key="11">
    <source>
        <dbReference type="ARBA" id="ARBA00022777"/>
    </source>
</evidence>
<evidence type="ECO:0000256" key="3">
    <source>
        <dbReference type="ARBA" id="ARBA00020834"/>
    </source>
</evidence>
<accession>A0A2A1K6T0</accession>
<keyword evidence="9" id="KW-0598">Phosphotransferase system</keyword>
<dbReference type="OMA" id="ISAMPFM"/>
<dbReference type="Gene3D" id="3.40.50.2300">
    <property type="match status" value="1"/>
</dbReference>
<dbReference type="Pfam" id="PF02302">
    <property type="entry name" value="PTS_IIB"/>
    <property type="match status" value="1"/>
</dbReference>
<feature type="transmembrane region" description="Helical" evidence="18">
    <location>
        <begin position="102"/>
        <end position="121"/>
    </location>
</feature>
<feature type="region of interest" description="Disordered" evidence="17">
    <location>
        <begin position="453"/>
        <end position="475"/>
    </location>
</feature>
<dbReference type="Proteomes" id="UP001269271">
    <property type="component" value="Unassembled WGS sequence"/>
</dbReference>
<organism evidence="22 23">
    <name type="scientific">Staphylococcus haemolyticus</name>
    <dbReference type="NCBI Taxonomy" id="1283"/>
    <lineage>
        <taxon>Bacteria</taxon>
        <taxon>Bacillati</taxon>
        <taxon>Bacillota</taxon>
        <taxon>Bacilli</taxon>
        <taxon>Bacillales</taxon>
        <taxon>Staphylococcaceae</taxon>
        <taxon>Staphylococcus</taxon>
    </lineage>
</organism>
<comment type="catalytic activity">
    <reaction evidence="15">
        <text>lactose(out) + N(pros)-phospho-L-histidyl-[protein] = lactose 6-phosphate(in) + L-histidyl-[protein]</text>
        <dbReference type="Rhea" id="RHEA:42400"/>
        <dbReference type="Rhea" id="RHEA-COMP:9745"/>
        <dbReference type="Rhea" id="RHEA-COMP:9746"/>
        <dbReference type="ChEBI" id="CHEBI:17716"/>
        <dbReference type="ChEBI" id="CHEBI:29979"/>
        <dbReference type="ChEBI" id="CHEBI:64837"/>
        <dbReference type="ChEBI" id="CHEBI:79080"/>
        <dbReference type="EC" id="2.7.1.207"/>
    </reaction>
</comment>
<evidence type="ECO:0000256" key="17">
    <source>
        <dbReference type="SAM" id="MobiDB-lite"/>
    </source>
</evidence>
<feature type="transmembrane region" description="Helical" evidence="18">
    <location>
        <begin position="282"/>
        <end position="303"/>
    </location>
</feature>
<feature type="transmembrane region" description="Helical" evidence="18">
    <location>
        <begin position="216"/>
        <end position="239"/>
    </location>
</feature>
<evidence type="ECO:0000259" key="19">
    <source>
        <dbReference type="PROSITE" id="PS51100"/>
    </source>
</evidence>
<dbReference type="NCBIfam" id="TIGR00853">
    <property type="entry name" value="pts-lac"/>
    <property type="match status" value="1"/>
</dbReference>
<keyword evidence="8 21" id="KW-0808">Transferase</keyword>
<evidence type="ECO:0000256" key="15">
    <source>
        <dbReference type="ARBA" id="ARBA00048444"/>
    </source>
</evidence>
<feature type="transmembrane region" description="Helical" evidence="18">
    <location>
        <begin position="30"/>
        <end position="50"/>
    </location>
</feature>
<evidence type="ECO:0000256" key="6">
    <source>
        <dbReference type="ARBA" id="ARBA00022553"/>
    </source>
</evidence>
<evidence type="ECO:0000256" key="1">
    <source>
        <dbReference type="ARBA" id="ARBA00004651"/>
    </source>
</evidence>
<dbReference type="KEGG" id="shh:ShL2_00742"/>
<dbReference type="Pfam" id="PF02378">
    <property type="entry name" value="PTS_EIIC"/>
    <property type="match status" value="1"/>
</dbReference>
<dbReference type="STRING" id="1283.ShL2_00742"/>
<dbReference type="InterPro" id="IPR051088">
    <property type="entry name" value="PTS_Sugar-EIIC/EIIB"/>
</dbReference>
<keyword evidence="12 18" id="KW-1133">Transmembrane helix</keyword>
<keyword evidence="24" id="KW-1185">Reference proteome</keyword>
<feature type="modified residue" description="Phosphocysteine; by EIIA" evidence="16">
    <location>
        <position position="487"/>
    </location>
</feature>
<dbReference type="NCBIfam" id="TIGR00394">
    <property type="entry name" value="lac_pts_IIC"/>
    <property type="match status" value="1"/>
</dbReference>
<dbReference type="InterPro" id="IPR004501">
    <property type="entry name" value="PTS_EIIC_3"/>
</dbReference>
<evidence type="ECO:0000256" key="10">
    <source>
        <dbReference type="ARBA" id="ARBA00022692"/>
    </source>
</evidence>
<dbReference type="EMBL" id="PGWX01000242">
    <property type="protein sequence ID" value="PPJ75927.1"/>
    <property type="molecule type" value="Genomic_DNA"/>
</dbReference>
<feature type="domain" description="PTS EIIC type-3" evidence="20">
    <location>
        <begin position="8"/>
        <end position="409"/>
    </location>
</feature>
<dbReference type="GO" id="GO:0005886">
    <property type="term" value="C:plasma membrane"/>
    <property type="evidence" value="ECO:0007669"/>
    <property type="project" value="UniProtKB-SubCell"/>
</dbReference>
<protein>
    <recommendedName>
        <fullName evidence="3">PTS system lactose-specific EIICB component</fullName>
        <ecNumber evidence="2">2.7.1.207</ecNumber>
    </recommendedName>
    <alternativeName>
        <fullName evidence="14">EIICB-Lac</fullName>
    </alternativeName>
</protein>
<feature type="transmembrane region" description="Helical" evidence="18">
    <location>
        <begin position="133"/>
        <end position="156"/>
    </location>
</feature>
<evidence type="ECO:0000256" key="5">
    <source>
        <dbReference type="ARBA" id="ARBA00022475"/>
    </source>
</evidence>
<gene>
    <name evidence="22" type="ORF">CV019_05065</name>
    <name evidence="21" type="ORF">RO950_12155</name>
</gene>
<dbReference type="RefSeq" id="WP_011275159.1">
    <property type="nucleotide sequence ID" value="NZ_CAJCFW010000026.1"/>
</dbReference>
<feature type="transmembrane region" description="Helical" evidence="18">
    <location>
        <begin position="70"/>
        <end position="90"/>
    </location>
</feature>
<dbReference type="InterPro" id="IPR003501">
    <property type="entry name" value="PTS_EIIB_2/3"/>
</dbReference>
<evidence type="ECO:0000313" key="22">
    <source>
        <dbReference type="EMBL" id="PPJ75927.1"/>
    </source>
</evidence>
<keyword evidence="11" id="KW-0418">Kinase</keyword>
<evidence type="ECO:0000256" key="14">
    <source>
        <dbReference type="ARBA" id="ARBA00029639"/>
    </source>
</evidence>
<dbReference type="EMBL" id="JAVSOO010000050">
    <property type="protein sequence ID" value="MDT4287720.1"/>
    <property type="molecule type" value="Genomic_DNA"/>
</dbReference>
<dbReference type="InterPro" id="IPR004801">
    <property type="entry name" value="LacE"/>
</dbReference>
<comment type="caution">
    <text evidence="22">The sequence shown here is derived from an EMBL/GenBank/DDBJ whole genome shotgun (WGS) entry which is preliminary data.</text>
</comment>
<evidence type="ECO:0000256" key="2">
    <source>
        <dbReference type="ARBA" id="ARBA00012802"/>
    </source>
</evidence>
<evidence type="ECO:0000256" key="7">
    <source>
        <dbReference type="ARBA" id="ARBA00022597"/>
    </source>
</evidence>
<dbReference type="EC" id="2.7.1.207" evidence="2"/>
<feature type="compositionally biased region" description="Low complexity" evidence="17">
    <location>
        <begin position="453"/>
        <end position="462"/>
    </location>
</feature>
<dbReference type="NCBIfam" id="TIGR00410">
    <property type="entry name" value="lacE"/>
    <property type="match status" value="1"/>
</dbReference>
<keyword evidence="4" id="KW-0813">Transport</keyword>
<dbReference type="GO" id="GO:1901264">
    <property type="term" value="P:carbohydrate derivative transport"/>
    <property type="evidence" value="ECO:0007669"/>
    <property type="project" value="TreeGrafter"/>
</dbReference>
<dbReference type="InterPro" id="IPR041713">
    <property type="entry name" value="PTS_IIB"/>
</dbReference>
<evidence type="ECO:0000313" key="23">
    <source>
        <dbReference type="Proteomes" id="UP000238153"/>
    </source>
</evidence>
<evidence type="ECO:0000313" key="21">
    <source>
        <dbReference type="EMBL" id="MDT4287720.1"/>
    </source>
</evidence>
<evidence type="ECO:0000256" key="12">
    <source>
        <dbReference type="ARBA" id="ARBA00022989"/>
    </source>
</evidence>
<dbReference type="InterPro" id="IPR013012">
    <property type="entry name" value="PTS_EIIB_3"/>
</dbReference>
<dbReference type="Proteomes" id="UP000238153">
    <property type="component" value="Unassembled WGS sequence"/>
</dbReference>
<feature type="transmembrane region" description="Helical" evidence="18">
    <location>
        <begin position="379"/>
        <end position="407"/>
    </location>
</feature>
<dbReference type="SUPFAM" id="SSF52794">
    <property type="entry name" value="PTS system IIB component-like"/>
    <property type="match status" value="1"/>
</dbReference>
<proteinExistence type="predicted"/>
<dbReference type="GO" id="GO:0009401">
    <property type="term" value="P:phosphoenolpyruvate-dependent sugar phosphotransferase system"/>
    <property type="evidence" value="ECO:0007669"/>
    <property type="project" value="UniProtKB-KW"/>
</dbReference>
<dbReference type="PANTHER" id="PTHR33989:SF8">
    <property type="entry name" value="PERMEASE IIC COMPONENT"/>
    <property type="match status" value="1"/>
</dbReference>
<keyword evidence="5" id="KW-1003">Cell membrane</keyword>
<keyword evidence="7" id="KW-0762">Sugar transport</keyword>
<reference evidence="22 23" key="1">
    <citation type="submission" date="2017-11" db="EMBL/GenBank/DDBJ databases">
        <authorList>
            <person name="Founou R.C."/>
            <person name="Founou L."/>
            <person name="Allam M."/>
            <person name="Ismail A."/>
            <person name="Essack S.Y."/>
        </authorList>
    </citation>
    <scope>NUCLEOTIDE SEQUENCE [LARGE SCALE GENOMIC DNA]</scope>
    <source>
        <strain evidence="22 23">G811N2B1</strain>
    </source>
</reference>
<feature type="transmembrane region" description="Helical" evidence="18">
    <location>
        <begin position="339"/>
        <end position="359"/>
    </location>
</feature>
<keyword evidence="13 18" id="KW-0472">Membrane</keyword>
<evidence type="ECO:0000256" key="8">
    <source>
        <dbReference type="ARBA" id="ARBA00022679"/>
    </source>
</evidence>
<feature type="domain" description="PTS EIIB type-3" evidence="19">
    <location>
        <begin position="480"/>
        <end position="583"/>
    </location>
</feature>
<evidence type="ECO:0000256" key="13">
    <source>
        <dbReference type="ARBA" id="ARBA00023136"/>
    </source>
</evidence>
<evidence type="ECO:0000313" key="24">
    <source>
        <dbReference type="Proteomes" id="UP001269271"/>
    </source>
</evidence>
<evidence type="ECO:0000256" key="9">
    <source>
        <dbReference type="ARBA" id="ARBA00022683"/>
    </source>
</evidence>
<keyword evidence="6" id="KW-0597">Phosphoprotein</keyword>
<dbReference type="AlphaFoldDB" id="A0A2A1K6T0"/>
<dbReference type="InterPro" id="IPR036095">
    <property type="entry name" value="PTS_EIIB-like_sf"/>
</dbReference>
<dbReference type="GO" id="GO:0022869">
    <property type="term" value="F:protein-N(PI)-phosphohistidine-lactose phosphotransferase system transporter activity"/>
    <property type="evidence" value="ECO:0007669"/>
    <property type="project" value="InterPro"/>
</dbReference>
<evidence type="ECO:0000259" key="20">
    <source>
        <dbReference type="PROSITE" id="PS51105"/>
    </source>
</evidence>
<dbReference type="PROSITE" id="PS51105">
    <property type="entry name" value="PTS_EIIC_TYPE_3"/>
    <property type="match status" value="1"/>
</dbReference>
<dbReference type="InterPro" id="IPR003352">
    <property type="entry name" value="PTS_EIIC"/>
</dbReference>
<dbReference type="PANTHER" id="PTHR33989">
    <property type="match status" value="1"/>
</dbReference>
<dbReference type="SMR" id="A0A2A1K6T0"/>
<sequence length="583" mass="64211">MNKLIAWIEKGKPFFEKISRNIYLRAIRDGFIAAIPIILFSSIFILITYVPNVFGFTWSKTMEGILMKPYNYTMGIVGLIVAGTTAKSLTDSYNRKLDKTNQINFISTMMAAMSGFLFLAADPIKEGGFLSAFMGTKGLLTAFISAFITVIVYNFFIKRNITIKMPKEVPPNISQVFKDIFPLSAVIIIIYALDLLSRTFIHTNVANAVLKIFEPLFTAADGWIGVTLIFGAFAFFWFVGIHGPSIVEPAIAAITYANLETNLNLIQAGEHADKIITPGTQMFVATMGGTGATLVVPFMFMWLTKSKRNKAIGRASVVPTFFGVNEPILFGAPLVLNPVFFIPFIFAPIVNVWIFKFFVDVLKMNSFSIFLPWTTPGPLGIVMGTGFAFWSFVLAIVLIVVDVMIYYPFLKVYDEQILEEERGNKEVNNELKEKVSANFDTKKADAILATAGANETTTTESAPSDEEVSAKNSSNSINEQTNVLVLCAGGGTSGLLANALNKAAEEYQVPVKAAAGGYGAHMDIMKDYQLIILAPQVASNYEDIKQDTDRLGIKLAKTQGVEYINLTRDGKAALDFVQQQFEK</sequence>
<evidence type="ECO:0000256" key="18">
    <source>
        <dbReference type="SAM" id="Phobius"/>
    </source>
</evidence>
<comment type="subcellular location">
    <subcellularLocation>
        <location evidence="1">Cell membrane</location>
        <topology evidence="1">Multi-pass membrane protein</topology>
    </subcellularLocation>
</comment>
<feature type="transmembrane region" description="Helical" evidence="18">
    <location>
        <begin position="176"/>
        <end position="196"/>
    </location>
</feature>
<dbReference type="CDD" id="cd05565">
    <property type="entry name" value="PTS_IIB_lactose"/>
    <property type="match status" value="1"/>
</dbReference>
<evidence type="ECO:0000256" key="16">
    <source>
        <dbReference type="PROSITE-ProRule" id="PRU00423"/>
    </source>
</evidence>
<dbReference type="GO" id="GO:0016301">
    <property type="term" value="F:kinase activity"/>
    <property type="evidence" value="ECO:0007669"/>
    <property type="project" value="UniProtKB-KW"/>
</dbReference>